<dbReference type="SUPFAM" id="SSF74650">
    <property type="entry name" value="Galactose mutarotase-like"/>
    <property type="match status" value="1"/>
</dbReference>
<proteinExistence type="inferred from homology"/>
<dbReference type="InterPro" id="IPR048395">
    <property type="entry name" value="Glyco_hydro_31_C"/>
</dbReference>
<evidence type="ECO:0000259" key="6">
    <source>
        <dbReference type="Pfam" id="PF21365"/>
    </source>
</evidence>
<dbReference type="RefSeq" id="WP_187034119.1">
    <property type="nucleotide sequence ID" value="NZ_CP060286.1"/>
</dbReference>
<keyword evidence="2" id="KW-0326">Glycosidase</keyword>
<dbReference type="InterPro" id="IPR033403">
    <property type="entry name" value="DUF5110"/>
</dbReference>
<dbReference type="Proteomes" id="UP000515909">
    <property type="component" value="Chromosome"/>
</dbReference>
<evidence type="ECO:0000259" key="5">
    <source>
        <dbReference type="Pfam" id="PF17137"/>
    </source>
</evidence>
<dbReference type="CDD" id="cd14752">
    <property type="entry name" value="GH31_N"/>
    <property type="match status" value="1"/>
</dbReference>
<dbReference type="InterPro" id="IPR025887">
    <property type="entry name" value="Glyco_hydro_31_N_dom"/>
</dbReference>
<feature type="domain" description="Glycoside hydrolase family 31 TIM barrel" evidence="3">
    <location>
        <begin position="250"/>
        <end position="572"/>
    </location>
</feature>
<evidence type="ECO:0000259" key="4">
    <source>
        <dbReference type="Pfam" id="PF13802"/>
    </source>
</evidence>
<dbReference type="Gene3D" id="3.20.20.80">
    <property type="entry name" value="Glycosidases"/>
    <property type="match status" value="2"/>
</dbReference>
<dbReference type="Gene3D" id="2.60.40.1180">
    <property type="entry name" value="Golgi alpha-mannosidase II"/>
    <property type="match status" value="2"/>
</dbReference>
<dbReference type="Gene3D" id="2.60.40.1760">
    <property type="entry name" value="glycosyl hydrolase (family 31)"/>
    <property type="match status" value="1"/>
</dbReference>
<dbReference type="EMBL" id="CP060286">
    <property type="protein sequence ID" value="QNK39084.1"/>
    <property type="molecule type" value="Genomic_DNA"/>
</dbReference>
<dbReference type="InterPro" id="IPR017853">
    <property type="entry name" value="GH"/>
</dbReference>
<evidence type="ECO:0000313" key="7">
    <source>
        <dbReference type="EMBL" id="QNK39084.1"/>
    </source>
</evidence>
<feature type="domain" description="Glycosyl hydrolase family 31 C-terminal" evidence="6">
    <location>
        <begin position="580"/>
        <end position="666"/>
    </location>
</feature>
<dbReference type="Pfam" id="PF17137">
    <property type="entry name" value="DUF5110"/>
    <property type="match status" value="1"/>
</dbReference>
<dbReference type="PANTHER" id="PTHR22762">
    <property type="entry name" value="ALPHA-GLUCOSIDASE"/>
    <property type="match status" value="1"/>
</dbReference>
<accession>A0A7G8T643</accession>
<sequence>MDSDRIEYKRTGGRVELRMNKTCGFVEVLTPEIVRVCVPERDVARESWAVTQKLKNSCGFETELKEGALLIRTDALTIKISNGFKVDFYDTAFNALCLDYRGERKPFERYSLDGSAGAEGIGVEENKPFYPVVCLKKLFPDEHFYGLGLTAGWLDKRGCRYEMWNTDEPSPHVEKMKSLYESVPFVLSVRHNNAYGIFFDNTHKSYFDMGKENDRYFYFAADGGDLNYYFISGPRASDVLKRYTFLTGRTPLPPLWSLGYQQSRWSYAPQEKLLEIAGEFRKRRIPCDVLYLDIDYMEGYRDFTWDQCRFPNPEKTLAEIKSMGFRVVTIVDPGVKKDESYEVFREGMKKGYFLKDGSGNPYVNKVWPGAAVFPDFSRGEVRRWWGAQQSRLTEMGVDGIWNDMDEPAVFEGIIPDGIRFGGSPGLIHKEAHNIYGSLMAEASYKGMKQSSGKRPFVITRACYAGVQKYSAVWTGDNQSMWEHLRMSLPMLMNLGVSGIAFCGADVGGFQYDCTPELLARWMQAAFLSPLFRNHSCSGTRSQEPWAFGAETETICRKYIELRYRFIPFLYDLFHAQLESGKPVIRPLFMEFQNDENVYDINDEFMAGDSVLAAPVVEQGKRARCVYLPHGQWYDFWTNEKISGGKHVIKEAPIDICPLYIRAGSVIPVWPVMQYTGEKPAVQCGFLIYPGNARYEHYEDDGESFDYEKGIYNIKKITVTYPNADANTLKIEVHPEKSNFENGSRYDELMIAGIRPGRVAVNGCRVRFERKEGLVCFTVPKGAHEIIVSGNETPCEVKKFETR</sequence>
<dbReference type="InterPro" id="IPR011013">
    <property type="entry name" value="Gal_mutarotase_sf_dom"/>
</dbReference>
<evidence type="ECO:0000313" key="8">
    <source>
        <dbReference type="Proteomes" id="UP000515909"/>
    </source>
</evidence>
<dbReference type="Pfam" id="PF01055">
    <property type="entry name" value="Glyco_hydro_31_2nd"/>
    <property type="match status" value="1"/>
</dbReference>
<keyword evidence="2" id="KW-0378">Hydrolase</keyword>
<dbReference type="GO" id="GO:0030246">
    <property type="term" value="F:carbohydrate binding"/>
    <property type="evidence" value="ECO:0007669"/>
    <property type="project" value="InterPro"/>
</dbReference>
<dbReference type="SUPFAM" id="SSF51445">
    <property type="entry name" value="(Trans)glycosidases"/>
    <property type="match status" value="1"/>
</dbReference>
<feature type="domain" description="Glycoside hydrolase family 31 N-terminal" evidence="4">
    <location>
        <begin position="26"/>
        <end position="208"/>
    </location>
</feature>
<dbReference type="Pfam" id="PF13802">
    <property type="entry name" value="Gal_mutarotas_2"/>
    <property type="match status" value="1"/>
</dbReference>
<dbReference type="AlphaFoldDB" id="A0A7G8T643"/>
<dbReference type="GO" id="GO:0005975">
    <property type="term" value="P:carbohydrate metabolic process"/>
    <property type="evidence" value="ECO:0007669"/>
    <property type="project" value="InterPro"/>
</dbReference>
<evidence type="ECO:0000259" key="3">
    <source>
        <dbReference type="Pfam" id="PF01055"/>
    </source>
</evidence>
<evidence type="ECO:0000256" key="1">
    <source>
        <dbReference type="ARBA" id="ARBA00007806"/>
    </source>
</evidence>
<organism evidence="7 8">
    <name type="scientific">Caproicibacter fermentans</name>
    <dbReference type="NCBI Taxonomy" id="2576756"/>
    <lineage>
        <taxon>Bacteria</taxon>
        <taxon>Bacillati</taxon>
        <taxon>Bacillota</taxon>
        <taxon>Clostridia</taxon>
        <taxon>Eubacteriales</taxon>
        <taxon>Acutalibacteraceae</taxon>
        <taxon>Caproicibacter</taxon>
    </lineage>
</organism>
<comment type="similarity">
    <text evidence="1 2">Belongs to the glycosyl hydrolase 31 family.</text>
</comment>
<dbReference type="InterPro" id="IPR000322">
    <property type="entry name" value="Glyco_hydro_31_TIM"/>
</dbReference>
<dbReference type="KEGG" id="cfem:HCR03_09770"/>
<evidence type="ECO:0000256" key="2">
    <source>
        <dbReference type="RuleBase" id="RU361185"/>
    </source>
</evidence>
<dbReference type="PANTHER" id="PTHR22762:SF166">
    <property type="entry name" value="ALPHA-GLUCOSIDASE"/>
    <property type="match status" value="1"/>
</dbReference>
<dbReference type="GO" id="GO:0004553">
    <property type="term" value="F:hydrolase activity, hydrolyzing O-glycosyl compounds"/>
    <property type="evidence" value="ECO:0007669"/>
    <property type="project" value="InterPro"/>
</dbReference>
<dbReference type="SUPFAM" id="SSF51011">
    <property type="entry name" value="Glycosyl hydrolase domain"/>
    <property type="match status" value="1"/>
</dbReference>
<protein>
    <submittedName>
        <fullName evidence="7">DUF5110 domain-containing protein</fullName>
    </submittedName>
</protein>
<feature type="domain" description="DUF5110" evidence="5">
    <location>
        <begin position="685"/>
        <end position="748"/>
    </location>
</feature>
<reference evidence="7 8" key="1">
    <citation type="submission" date="2020-08" db="EMBL/GenBank/DDBJ databases">
        <title>The isolate Caproiciproducens sp. 7D4C2 produces n-caproate at mildly acidic conditions from hexoses: genome and rBOX comparison with related strains and chain-elongating bacteria.</title>
        <authorList>
            <person name="Esquivel-Elizondo S."/>
            <person name="Bagci C."/>
            <person name="Temovska M."/>
            <person name="Jeon B.S."/>
            <person name="Bessarab I."/>
            <person name="Williams R.B.H."/>
            <person name="Huson D.H."/>
            <person name="Angenent L.T."/>
        </authorList>
    </citation>
    <scope>NUCLEOTIDE SEQUENCE [LARGE SCALE GENOMIC DNA]</scope>
    <source>
        <strain evidence="7 8">7D4C2</strain>
    </source>
</reference>
<dbReference type="Pfam" id="PF21365">
    <property type="entry name" value="Glyco_hydro_31_3rd"/>
    <property type="match status" value="1"/>
</dbReference>
<dbReference type="CDD" id="cd06604">
    <property type="entry name" value="GH31_glucosidase_II_MalA"/>
    <property type="match status" value="1"/>
</dbReference>
<gene>
    <name evidence="7" type="ORF">HCR03_09770</name>
</gene>
<name>A0A7G8T643_9FIRM</name>
<dbReference type="InterPro" id="IPR013780">
    <property type="entry name" value="Glyco_hydro_b"/>
</dbReference>